<feature type="chain" id="PRO_5026222606" evidence="1">
    <location>
        <begin position="19"/>
        <end position="351"/>
    </location>
</feature>
<feature type="signal peptide" evidence="1">
    <location>
        <begin position="1"/>
        <end position="18"/>
    </location>
</feature>
<dbReference type="Proteomes" id="UP000799291">
    <property type="component" value="Unassembled WGS sequence"/>
</dbReference>
<dbReference type="PANTHER" id="PTHR47791:SF1">
    <property type="entry name" value="ENDO MANNANASE, GH76 FAMILY (EUROFUNG)"/>
    <property type="match status" value="1"/>
</dbReference>
<dbReference type="PANTHER" id="PTHR47791">
    <property type="entry name" value="MEIOTICALLY UP-REGULATED GENE 191 PROTEIN"/>
    <property type="match status" value="1"/>
</dbReference>
<protein>
    <submittedName>
        <fullName evidence="2">Glycoside hydrolase family 76 protein</fullName>
    </submittedName>
</protein>
<dbReference type="InterPro" id="IPR008928">
    <property type="entry name" value="6-hairpin_glycosidase_sf"/>
</dbReference>
<accession>A0A6G1JFM0</accession>
<dbReference type="OrthoDB" id="9984024at2759"/>
<dbReference type="AlphaFoldDB" id="A0A6G1JFM0"/>
<gene>
    <name evidence="2" type="ORF">K458DRAFT_291223</name>
</gene>
<keyword evidence="2" id="KW-0378">Hydrolase</keyword>
<dbReference type="InterPro" id="IPR005198">
    <property type="entry name" value="Glyco_hydro_76"/>
</dbReference>
<evidence type="ECO:0000313" key="2">
    <source>
        <dbReference type="EMBL" id="KAF2689357.1"/>
    </source>
</evidence>
<dbReference type="Pfam" id="PF03663">
    <property type="entry name" value="Glyco_hydro_76"/>
    <property type="match status" value="1"/>
</dbReference>
<evidence type="ECO:0000256" key="1">
    <source>
        <dbReference type="SAM" id="SignalP"/>
    </source>
</evidence>
<evidence type="ECO:0000313" key="3">
    <source>
        <dbReference type="Proteomes" id="UP000799291"/>
    </source>
</evidence>
<organism evidence="2 3">
    <name type="scientific">Lentithecium fluviatile CBS 122367</name>
    <dbReference type="NCBI Taxonomy" id="1168545"/>
    <lineage>
        <taxon>Eukaryota</taxon>
        <taxon>Fungi</taxon>
        <taxon>Dikarya</taxon>
        <taxon>Ascomycota</taxon>
        <taxon>Pezizomycotina</taxon>
        <taxon>Dothideomycetes</taxon>
        <taxon>Pleosporomycetidae</taxon>
        <taxon>Pleosporales</taxon>
        <taxon>Massarineae</taxon>
        <taxon>Lentitheciaceae</taxon>
        <taxon>Lentithecium</taxon>
    </lineage>
</organism>
<dbReference type="InterPro" id="IPR053169">
    <property type="entry name" value="MUG_Protein"/>
</dbReference>
<proteinExistence type="predicted"/>
<keyword evidence="1" id="KW-0732">Signal</keyword>
<keyword evidence="3" id="KW-1185">Reference proteome</keyword>
<dbReference type="EMBL" id="MU005572">
    <property type="protein sequence ID" value="KAF2689357.1"/>
    <property type="molecule type" value="Genomic_DNA"/>
</dbReference>
<dbReference type="GO" id="GO:0005975">
    <property type="term" value="P:carbohydrate metabolic process"/>
    <property type="evidence" value="ECO:0007669"/>
    <property type="project" value="InterPro"/>
</dbReference>
<dbReference type="SUPFAM" id="SSF48208">
    <property type="entry name" value="Six-hairpin glycosidases"/>
    <property type="match status" value="1"/>
</dbReference>
<name>A0A6G1JFM0_9PLEO</name>
<reference evidence="2" key="1">
    <citation type="journal article" date="2020" name="Stud. Mycol.">
        <title>101 Dothideomycetes genomes: a test case for predicting lifestyles and emergence of pathogens.</title>
        <authorList>
            <person name="Haridas S."/>
            <person name="Albert R."/>
            <person name="Binder M."/>
            <person name="Bloem J."/>
            <person name="Labutti K."/>
            <person name="Salamov A."/>
            <person name="Andreopoulos B."/>
            <person name="Baker S."/>
            <person name="Barry K."/>
            <person name="Bills G."/>
            <person name="Bluhm B."/>
            <person name="Cannon C."/>
            <person name="Castanera R."/>
            <person name="Culley D."/>
            <person name="Daum C."/>
            <person name="Ezra D."/>
            <person name="Gonzalez J."/>
            <person name="Henrissat B."/>
            <person name="Kuo A."/>
            <person name="Liang C."/>
            <person name="Lipzen A."/>
            <person name="Lutzoni F."/>
            <person name="Magnuson J."/>
            <person name="Mondo S."/>
            <person name="Nolan M."/>
            <person name="Ohm R."/>
            <person name="Pangilinan J."/>
            <person name="Park H.-J."/>
            <person name="Ramirez L."/>
            <person name="Alfaro M."/>
            <person name="Sun H."/>
            <person name="Tritt A."/>
            <person name="Yoshinaga Y."/>
            <person name="Zwiers L.-H."/>
            <person name="Turgeon B."/>
            <person name="Goodwin S."/>
            <person name="Spatafora J."/>
            <person name="Crous P."/>
            <person name="Grigoriev I."/>
        </authorList>
    </citation>
    <scope>NUCLEOTIDE SEQUENCE</scope>
    <source>
        <strain evidence="2">CBS 122367</strain>
    </source>
</reference>
<dbReference type="GO" id="GO:0016787">
    <property type="term" value="F:hydrolase activity"/>
    <property type="evidence" value="ECO:0007669"/>
    <property type="project" value="UniProtKB-KW"/>
</dbReference>
<dbReference type="Gene3D" id="1.50.10.20">
    <property type="match status" value="1"/>
</dbReference>
<sequence>MKYHHALLSASCIGAAVAQYADHANTAIKTLQDRYNGETGLWKGAATDLWWQSGNIVEMLARFGQIDASFKQTASDILASTYSKGANRQGANNWLNDYYDDEGWWALGWIAAYDLTGNVNYLNTAIHIFEDMTGGWTTPCNGGIWWNKPKGSISAISNELFLSTAAHLANRVGADQKEEYLNWAKMEWDWFWQSGIINGDSLVNDGIDKSTCKNDGKTPFTYNQGPVLSGLSELAKATSDGGYIAHAKAIASATITKLTKDGILTEPVGDGGLDEQGSMFKGAFIRGLASLHSNEPEQQYADFFKKNADSVWANAKNADGVFQDKWQGGSSTANTASHASGIDVLVAAAAA</sequence>